<name>A0A433SCU8_9BURK</name>
<keyword evidence="2" id="KW-0812">Transmembrane</keyword>
<sequence>MNTPNTPYPWTFQRIGGLDQVVLASADDISHLDQLDPKLWVALSCPTSGMEFDTRTLQLLDSDKDERIRIPEVVQAVKWLCQRLNDPGEIIHDPQELPLASIKADTDEGQRLLATAHAILNNLGKPDAQTLTQQDVARSAAHAGENVFNGDGILPPLPALQADICDFIQNALDIIGGVEDAGGQIGINSDIANAFTQSLQNWQQWRKTLDGATTPLGANTPEAWDLLSELSDKINDYFLRTELAGYAPQAQAVLNVDEKFLVPVQNGLLESEALSELPLSKIQPQQPLDLHSGINPVWRDRVQRFAELIAPLLAQPASLTFDEWRNIQKTLAPYSQAVALKPALVSAKVTTPPTSTIDKLGADKINELLSSGVAERFIELTEKDSTTPAAAADIADVERLVLYYKHLYHLLRNYTNFHDFYDMDCTAAFQAGILFIDGRSCRLCVPVADAAKHATLAAYTELYLLYCECTRTTQTADGEKQEKRLIAAAMTAGNSDLLLESRNGVFIDNQGNDWDATVIKIIAKPISLKEAIWSPYKRFGRMVSTQINKWASSKDDAIAANGTQKLQTLATSTPAAATTGTAATTAAPKFDIAKNVGIFAAIGLALGAIGTALATLARALFSLQWWQFPLVFLGIFLLISGPSVIIAWFKLRQRTLGPLLEASGWAVNGRVSINYFLGSQLTRKAELPDNATRSYSDPTKPSRNKPLTAFIVALIIGAAAMGGWLWYRAAAKTPATPTPPAAEAVQNAPAAPATNAAPNTVPEATPAPPGTEPALPAAATE</sequence>
<dbReference type="RefSeq" id="WP_126979993.1">
    <property type="nucleotide sequence ID" value="NZ_PQSP01000004.1"/>
</dbReference>
<feature type="transmembrane region" description="Helical" evidence="2">
    <location>
        <begin position="707"/>
        <end position="727"/>
    </location>
</feature>
<feature type="region of interest" description="Disordered" evidence="1">
    <location>
        <begin position="736"/>
        <end position="781"/>
    </location>
</feature>
<reference evidence="3 4" key="1">
    <citation type="submission" date="2018-01" db="EMBL/GenBank/DDBJ databases">
        <title>Saezia sanguinis gen. nov., sp. nov., in the order Burkholderiales isolated from human blood.</title>
        <authorList>
            <person name="Medina-Pascual M.J."/>
            <person name="Valdezate S."/>
            <person name="Monzon S."/>
            <person name="Cuesta I."/>
            <person name="Carrasco G."/>
            <person name="Villalon P."/>
            <person name="Saez-Nieto J.A."/>
        </authorList>
    </citation>
    <scope>NUCLEOTIDE SEQUENCE [LARGE SCALE GENOMIC DNA]</scope>
    <source>
        <strain evidence="3 4">CNM695-12</strain>
    </source>
</reference>
<evidence type="ECO:0000313" key="3">
    <source>
        <dbReference type="EMBL" id="RUS66506.1"/>
    </source>
</evidence>
<feature type="transmembrane region" description="Helical" evidence="2">
    <location>
        <begin position="628"/>
        <end position="649"/>
    </location>
</feature>
<keyword evidence="2" id="KW-0472">Membrane</keyword>
<proteinExistence type="predicted"/>
<evidence type="ECO:0008006" key="5">
    <source>
        <dbReference type="Google" id="ProtNLM"/>
    </source>
</evidence>
<dbReference type="AlphaFoldDB" id="A0A433SCU8"/>
<keyword evidence="2" id="KW-1133">Transmembrane helix</keyword>
<dbReference type="OrthoDB" id="9785737at2"/>
<dbReference type="Proteomes" id="UP000286947">
    <property type="component" value="Unassembled WGS sequence"/>
</dbReference>
<evidence type="ECO:0000256" key="2">
    <source>
        <dbReference type="SAM" id="Phobius"/>
    </source>
</evidence>
<accession>A0A433SCU8</accession>
<protein>
    <recommendedName>
        <fullName evidence="5">EF-hand domain-containing protein</fullName>
    </recommendedName>
</protein>
<dbReference type="EMBL" id="PQSP01000004">
    <property type="protein sequence ID" value="RUS66506.1"/>
    <property type="molecule type" value="Genomic_DNA"/>
</dbReference>
<feature type="transmembrane region" description="Helical" evidence="2">
    <location>
        <begin position="598"/>
        <end position="621"/>
    </location>
</feature>
<organism evidence="3 4">
    <name type="scientific">Saezia sanguinis</name>
    <dbReference type="NCBI Taxonomy" id="1965230"/>
    <lineage>
        <taxon>Bacteria</taxon>
        <taxon>Pseudomonadati</taxon>
        <taxon>Pseudomonadota</taxon>
        <taxon>Betaproteobacteria</taxon>
        <taxon>Burkholderiales</taxon>
        <taxon>Saeziaceae</taxon>
        <taxon>Saezia</taxon>
    </lineage>
</organism>
<evidence type="ECO:0000256" key="1">
    <source>
        <dbReference type="SAM" id="MobiDB-lite"/>
    </source>
</evidence>
<evidence type="ECO:0000313" key="4">
    <source>
        <dbReference type="Proteomes" id="UP000286947"/>
    </source>
</evidence>
<comment type="caution">
    <text evidence="3">The sequence shown here is derived from an EMBL/GenBank/DDBJ whole genome shotgun (WGS) entry which is preliminary data.</text>
</comment>
<feature type="compositionally biased region" description="Low complexity" evidence="1">
    <location>
        <begin position="736"/>
        <end position="764"/>
    </location>
</feature>
<gene>
    <name evidence="3" type="ORF">CUZ56_01786</name>
</gene>
<keyword evidence="4" id="KW-1185">Reference proteome</keyword>
<feature type="compositionally biased region" description="Low complexity" evidence="1">
    <location>
        <begin position="772"/>
        <end position="781"/>
    </location>
</feature>